<feature type="active site" evidence="13">
    <location>
        <position position="123"/>
    </location>
</feature>
<evidence type="ECO:0000313" key="18">
    <source>
        <dbReference type="EMBL" id="QGP92475.1"/>
    </source>
</evidence>
<protein>
    <recommendedName>
        <fullName evidence="4">serine-type D-Ala-D-Ala carboxypeptidase</fullName>
        <ecNumber evidence="4">3.4.16.4</ecNumber>
    </recommendedName>
</protein>
<feature type="binding site" evidence="14">
    <location>
        <position position="228"/>
    </location>
    <ligand>
        <name>substrate</name>
    </ligand>
</feature>
<dbReference type="Gene3D" id="3.40.710.10">
    <property type="entry name" value="DD-peptidase/beta-lactamase superfamily"/>
    <property type="match status" value="1"/>
</dbReference>
<evidence type="ECO:0000259" key="17">
    <source>
        <dbReference type="SMART" id="SM00936"/>
    </source>
</evidence>
<evidence type="ECO:0000256" key="9">
    <source>
        <dbReference type="ARBA" id="ARBA00022960"/>
    </source>
</evidence>
<dbReference type="Pfam" id="PF00768">
    <property type="entry name" value="Peptidase_S11"/>
    <property type="match status" value="1"/>
</dbReference>
<dbReference type="Proteomes" id="UP000425916">
    <property type="component" value="Chromosome"/>
</dbReference>
<evidence type="ECO:0000256" key="3">
    <source>
        <dbReference type="ARBA" id="ARBA00007164"/>
    </source>
</evidence>
<organism evidence="18 19">
    <name type="scientific">Neomoorella glycerini</name>
    <dbReference type="NCBI Taxonomy" id="55779"/>
    <lineage>
        <taxon>Bacteria</taxon>
        <taxon>Bacillati</taxon>
        <taxon>Bacillota</taxon>
        <taxon>Clostridia</taxon>
        <taxon>Neomoorellales</taxon>
        <taxon>Neomoorellaceae</taxon>
        <taxon>Neomoorella</taxon>
    </lineage>
</organism>
<evidence type="ECO:0000256" key="15">
    <source>
        <dbReference type="RuleBase" id="RU004016"/>
    </source>
</evidence>
<dbReference type="EMBL" id="CP046244">
    <property type="protein sequence ID" value="QGP92475.1"/>
    <property type="molecule type" value="Genomic_DNA"/>
</dbReference>
<evidence type="ECO:0000256" key="2">
    <source>
        <dbReference type="ARBA" id="ARBA00004752"/>
    </source>
</evidence>
<comment type="function">
    <text evidence="1">Removes C-terminal D-alanyl residues from sugar-peptide cell wall precursors.</text>
</comment>
<keyword evidence="19" id="KW-1185">Reference proteome</keyword>
<dbReference type="GO" id="GO:0009002">
    <property type="term" value="F:serine-type D-Ala-D-Ala carboxypeptidase activity"/>
    <property type="evidence" value="ECO:0007669"/>
    <property type="project" value="UniProtKB-EC"/>
</dbReference>
<dbReference type="InterPro" id="IPR012338">
    <property type="entry name" value="Beta-lactam/transpept-like"/>
</dbReference>
<evidence type="ECO:0000256" key="12">
    <source>
        <dbReference type="ARBA" id="ARBA00034000"/>
    </source>
</evidence>
<keyword evidence="11" id="KW-0961">Cell wall biogenesis/degradation</keyword>
<evidence type="ECO:0000256" key="11">
    <source>
        <dbReference type="ARBA" id="ARBA00023316"/>
    </source>
</evidence>
<evidence type="ECO:0000256" key="16">
    <source>
        <dbReference type="SAM" id="SignalP"/>
    </source>
</evidence>
<evidence type="ECO:0000256" key="5">
    <source>
        <dbReference type="ARBA" id="ARBA00022645"/>
    </source>
</evidence>
<feature type="signal peptide" evidence="16">
    <location>
        <begin position="1"/>
        <end position="30"/>
    </location>
</feature>
<comment type="similarity">
    <text evidence="3 15">Belongs to the peptidase S11 family.</text>
</comment>
<dbReference type="AlphaFoldDB" id="A0A6I5ZSA0"/>
<evidence type="ECO:0000256" key="6">
    <source>
        <dbReference type="ARBA" id="ARBA00022670"/>
    </source>
</evidence>
<dbReference type="GO" id="GO:0071555">
    <property type="term" value="P:cell wall organization"/>
    <property type="evidence" value="ECO:0007669"/>
    <property type="project" value="UniProtKB-KW"/>
</dbReference>
<dbReference type="PRINTS" id="PR00725">
    <property type="entry name" value="DADACBPTASE1"/>
</dbReference>
<evidence type="ECO:0000256" key="8">
    <source>
        <dbReference type="ARBA" id="ARBA00022801"/>
    </source>
</evidence>
<dbReference type="Pfam" id="PF07943">
    <property type="entry name" value="PBP5_C"/>
    <property type="match status" value="1"/>
</dbReference>
<keyword evidence="5 18" id="KW-0121">Carboxypeptidase</keyword>
<evidence type="ECO:0000313" key="19">
    <source>
        <dbReference type="Proteomes" id="UP000425916"/>
    </source>
</evidence>
<reference evidence="18 19" key="1">
    <citation type="submission" date="2019-11" db="EMBL/GenBank/DDBJ databases">
        <title>Genome sequence of Moorella glycerini DSM11254.</title>
        <authorList>
            <person name="Poehlein A."/>
            <person name="Boeer T."/>
            <person name="Daniel R."/>
        </authorList>
    </citation>
    <scope>NUCLEOTIDE SEQUENCE [LARGE SCALE GENOMIC DNA]</scope>
    <source>
        <strain evidence="18 19">DSM 11254</strain>
    </source>
</reference>
<feature type="active site" description="Proton acceptor" evidence="13">
    <location>
        <position position="71"/>
    </location>
</feature>
<feature type="chain" id="PRO_5026185830" description="serine-type D-Ala-D-Ala carboxypeptidase" evidence="16">
    <location>
        <begin position="31"/>
        <end position="410"/>
    </location>
</feature>
<keyword evidence="8" id="KW-0378">Hydrolase</keyword>
<accession>A0A6I5ZSA0</accession>
<evidence type="ECO:0000256" key="14">
    <source>
        <dbReference type="PIRSR" id="PIRSR618044-2"/>
    </source>
</evidence>
<gene>
    <name evidence="18" type="ORF">MGLY_18570</name>
</gene>
<keyword evidence="10" id="KW-0573">Peptidoglycan synthesis</keyword>
<name>A0A6I5ZSA0_9FIRM</name>
<keyword evidence="6" id="KW-0645">Protease</keyword>
<dbReference type="PANTHER" id="PTHR21581">
    <property type="entry name" value="D-ALANYL-D-ALANINE CARBOXYPEPTIDASE"/>
    <property type="match status" value="1"/>
</dbReference>
<dbReference type="InterPro" id="IPR037167">
    <property type="entry name" value="Peptidase_S11_C_sf"/>
</dbReference>
<feature type="active site" description="Acyl-ester intermediate" evidence="13">
    <location>
        <position position="68"/>
    </location>
</feature>
<dbReference type="SUPFAM" id="SSF56601">
    <property type="entry name" value="beta-lactamase/transpeptidase-like"/>
    <property type="match status" value="1"/>
</dbReference>
<dbReference type="Gene3D" id="2.60.410.10">
    <property type="entry name" value="D-Ala-D-Ala carboxypeptidase, C-terminal domain"/>
    <property type="match status" value="1"/>
</dbReference>
<evidence type="ECO:0000256" key="1">
    <source>
        <dbReference type="ARBA" id="ARBA00003217"/>
    </source>
</evidence>
<keyword evidence="9" id="KW-0133">Cell shape</keyword>
<dbReference type="OrthoDB" id="9791132at2"/>
<dbReference type="SUPFAM" id="SSF69189">
    <property type="entry name" value="Penicillin-binding protein associated domain"/>
    <property type="match status" value="1"/>
</dbReference>
<evidence type="ECO:0000256" key="4">
    <source>
        <dbReference type="ARBA" id="ARBA00012448"/>
    </source>
</evidence>
<evidence type="ECO:0000256" key="10">
    <source>
        <dbReference type="ARBA" id="ARBA00022984"/>
    </source>
</evidence>
<feature type="domain" description="Peptidase S11 D-Ala-D-Ala carboxypeptidase A C-terminal" evidence="17">
    <location>
        <begin position="278"/>
        <end position="365"/>
    </location>
</feature>
<dbReference type="InterPro" id="IPR012907">
    <property type="entry name" value="Peptidase_S11_C"/>
</dbReference>
<dbReference type="EC" id="3.4.16.4" evidence="4"/>
<dbReference type="InterPro" id="IPR001967">
    <property type="entry name" value="Peptidase_S11_N"/>
</dbReference>
<dbReference type="GO" id="GO:0008360">
    <property type="term" value="P:regulation of cell shape"/>
    <property type="evidence" value="ECO:0007669"/>
    <property type="project" value="UniProtKB-KW"/>
</dbReference>
<dbReference type="SMART" id="SM00936">
    <property type="entry name" value="PBP5_C"/>
    <property type="match status" value="1"/>
</dbReference>
<comment type="catalytic activity">
    <reaction evidence="12">
        <text>Preferential cleavage: (Ac)2-L-Lys-D-Ala-|-D-Ala. Also transpeptidation of peptidyl-alanyl moieties that are N-acyl substituents of D-alanine.</text>
        <dbReference type="EC" id="3.4.16.4"/>
    </reaction>
</comment>
<dbReference type="GO" id="GO:0009252">
    <property type="term" value="P:peptidoglycan biosynthetic process"/>
    <property type="evidence" value="ECO:0007669"/>
    <property type="project" value="UniProtKB-UniPathway"/>
</dbReference>
<keyword evidence="7 16" id="KW-0732">Signal</keyword>
<dbReference type="UniPathway" id="UPA00219"/>
<dbReference type="GO" id="GO:0006508">
    <property type="term" value="P:proteolysis"/>
    <property type="evidence" value="ECO:0007669"/>
    <property type="project" value="UniProtKB-KW"/>
</dbReference>
<proteinExistence type="inferred from homology"/>
<comment type="pathway">
    <text evidence="2">Cell wall biogenesis; peptidoglycan biosynthesis.</text>
</comment>
<dbReference type="PANTHER" id="PTHR21581:SF33">
    <property type="entry name" value="D-ALANYL-D-ALANINE CARBOXYPEPTIDASE DACB"/>
    <property type="match status" value="1"/>
</dbReference>
<evidence type="ECO:0000256" key="13">
    <source>
        <dbReference type="PIRSR" id="PIRSR618044-1"/>
    </source>
</evidence>
<dbReference type="InterPro" id="IPR015956">
    <property type="entry name" value="Peniciliin-bd_prot_C_sf"/>
</dbReference>
<sequence length="410" mass="44486">MPPARIVKKFSLLIATSLLLLCTGALPALAADAAGPPGLTAAAAVLMDTATGKVLFAKNPDERKAPASTTKILTAMIALEKGHLDDVITVGPNPPRVDGTRIYLVEGEKVTLENLLYGMLLNSGNDAALAIAEHYGGSMEGFARLMNEKAASLGALNSHFVTPNGLSDPNHYTTARDLAIIARAAMQDETFRRIVATRTRPWHGQEWETTLVNQNRLLWNYEGADGVKNGYTSEARFTLVGSATREGQSFIAVVLDEPGARAAEQDVAALLDYGFKEFRSFQLVRQGEIVAVIDPGNGKKIELAAAGDLAVVRKNDNSSPPTGQLQLSPLKGPLSAGTRVGEMVFRQDGEIVGRVDVINRQPIPARPPSLSDWWLRLSLALGAFFLLYRQAQVKRQRRRVFRSRVFSDYP</sequence>
<dbReference type="InterPro" id="IPR018044">
    <property type="entry name" value="Peptidase_S11"/>
</dbReference>
<evidence type="ECO:0000256" key="7">
    <source>
        <dbReference type="ARBA" id="ARBA00022729"/>
    </source>
</evidence>